<sequence length="142" mass="15437">MISMRFMAASLFACLIAGGAGAAALRVSPINLDLKASSPTGTVRVWEDGLRPVKVQVRVFRWTKVNGKDRLDPTTDVVASPPVTTLKPGTENSIRVVRVSKKPIVGTESYRLLIDQLPEAGRKTPGQVSVMIRHSIPVRFTD</sequence>
<dbReference type="InterPro" id="IPR016147">
    <property type="entry name" value="Pili_assmbl_chaperone_N"/>
</dbReference>
<evidence type="ECO:0000313" key="3">
    <source>
        <dbReference type="EMBL" id="MBB6507104.1"/>
    </source>
</evidence>
<dbReference type="Proteomes" id="UP000585437">
    <property type="component" value="Unassembled WGS sequence"/>
</dbReference>
<feature type="signal peptide" evidence="1">
    <location>
        <begin position="1"/>
        <end position="22"/>
    </location>
</feature>
<reference evidence="3 4" key="1">
    <citation type="submission" date="2020-08" db="EMBL/GenBank/DDBJ databases">
        <title>The Agave Microbiome: Exploring the role of microbial communities in plant adaptations to desert environments.</title>
        <authorList>
            <person name="Partida-Martinez L.P."/>
        </authorList>
    </citation>
    <scope>NUCLEOTIDE SEQUENCE [LARGE SCALE GENOMIC DNA]</scope>
    <source>
        <strain evidence="3 4">AS3.12</strain>
    </source>
</reference>
<dbReference type="Gene3D" id="2.60.40.10">
    <property type="entry name" value="Immunoglobulins"/>
    <property type="match status" value="1"/>
</dbReference>
<dbReference type="PANTHER" id="PTHR30251">
    <property type="entry name" value="PILUS ASSEMBLY CHAPERONE"/>
    <property type="match status" value="1"/>
</dbReference>
<gene>
    <name evidence="3" type="ORF">F4695_000423</name>
</gene>
<keyword evidence="4" id="KW-1185">Reference proteome</keyword>
<evidence type="ECO:0000256" key="1">
    <source>
        <dbReference type="SAM" id="SignalP"/>
    </source>
</evidence>
<accession>A0A7X0JGE7</accession>
<evidence type="ECO:0000259" key="2">
    <source>
        <dbReference type="Pfam" id="PF00345"/>
    </source>
</evidence>
<dbReference type="PANTHER" id="PTHR30251:SF4">
    <property type="entry name" value="SLR1668 PROTEIN"/>
    <property type="match status" value="1"/>
</dbReference>
<feature type="chain" id="PRO_5031250406" evidence="1">
    <location>
        <begin position="23"/>
        <end position="142"/>
    </location>
</feature>
<keyword evidence="1" id="KW-0732">Signal</keyword>
<feature type="domain" description="Pili assembly chaperone N-terminal" evidence="2">
    <location>
        <begin position="26"/>
        <end position="138"/>
    </location>
</feature>
<dbReference type="GO" id="GO:0030288">
    <property type="term" value="C:outer membrane-bounded periplasmic space"/>
    <property type="evidence" value="ECO:0007669"/>
    <property type="project" value="InterPro"/>
</dbReference>
<dbReference type="InterPro" id="IPR008962">
    <property type="entry name" value="PapD-like_sf"/>
</dbReference>
<dbReference type="AlphaFoldDB" id="A0A7X0JGE7"/>
<proteinExistence type="predicted"/>
<dbReference type="GO" id="GO:0071555">
    <property type="term" value="P:cell wall organization"/>
    <property type="evidence" value="ECO:0007669"/>
    <property type="project" value="InterPro"/>
</dbReference>
<evidence type="ECO:0000313" key="4">
    <source>
        <dbReference type="Proteomes" id="UP000585437"/>
    </source>
</evidence>
<dbReference type="RefSeq" id="WP_184653556.1">
    <property type="nucleotide sequence ID" value="NZ_JACHBU010000001.1"/>
</dbReference>
<dbReference type="EMBL" id="JACHBU010000001">
    <property type="protein sequence ID" value="MBB6507104.1"/>
    <property type="molecule type" value="Genomic_DNA"/>
</dbReference>
<dbReference type="InterPro" id="IPR050643">
    <property type="entry name" value="Periplasmic_pilus_chap"/>
</dbReference>
<name>A0A7X0JGE7_9HYPH</name>
<dbReference type="Pfam" id="PF00345">
    <property type="entry name" value="PapD_N"/>
    <property type="match status" value="1"/>
</dbReference>
<dbReference type="InterPro" id="IPR013783">
    <property type="entry name" value="Ig-like_fold"/>
</dbReference>
<comment type="caution">
    <text evidence="3">The sequence shown here is derived from an EMBL/GenBank/DDBJ whole genome shotgun (WGS) entry which is preliminary data.</text>
</comment>
<dbReference type="SUPFAM" id="SSF49354">
    <property type="entry name" value="PapD-like"/>
    <property type="match status" value="1"/>
</dbReference>
<organism evidence="3 4">
    <name type="scientific">Rhizobium soli</name>
    <dbReference type="NCBI Taxonomy" id="424798"/>
    <lineage>
        <taxon>Bacteria</taxon>
        <taxon>Pseudomonadati</taxon>
        <taxon>Pseudomonadota</taxon>
        <taxon>Alphaproteobacteria</taxon>
        <taxon>Hyphomicrobiales</taxon>
        <taxon>Rhizobiaceae</taxon>
        <taxon>Rhizobium/Agrobacterium group</taxon>
        <taxon>Rhizobium</taxon>
    </lineage>
</organism>
<protein>
    <submittedName>
        <fullName evidence="3">Fimbrial chaperone protein</fullName>
    </submittedName>
</protein>